<evidence type="ECO:0000313" key="2">
    <source>
        <dbReference type="EMBL" id="CAB4883024.1"/>
    </source>
</evidence>
<dbReference type="Gene3D" id="2.60.120.380">
    <property type="match status" value="1"/>
</dbReference>
<gene>
    <name evidence="2" type="ORF">UFOPK3480_00597</name>
    <name evidence="3" type="ORF">UFOPK4165_00774</name>
</gene>
<dbReference type="AlphaFoldDB" id="A0A6J7EPA0"/>
<feature type="region of interest" description="Disordered" evidence="1">
    <location>
        <begin position="808"/>
        <end position="830"/>
    </location>
</feature>
<dbReference type="GO" id="GO:0008237">
    <property type="term" value="F:metallopeptidase activity"/>
    <property type="evidence" value="ECO:0007669"/>
    <property type="project" value="InterPro"/>
</dbReference>
<dbReference type="Gene3D" id="2.60.40.2700">
    <property type="match status" value="4"/>
</dbReference>
<dbReference type="InterPro" id="IPR024079">
    <property type="entry name" value="MetalloPept_cat_dom_sf"/>
</dbReference>
<sequence length="934" mass="99317">MKIPGLSMILRKPTKPIHWLILGLLFSALWIPRLSLFSAGAFDVCADVPNSLIQRSHSAAHANSSAPDSQIKTDMCGVSFAIMTSQFGLATQTVPQILGSAPRSMSRMAISSAHPVTLHSRPSATRKLYLDFDGYTFPEVSAWFGAGVWTINAGTQFRGISLDEDQTTFSVEENTYIQQIWAGVAEDFSAFDLDVTTEDPGTDGLSRSDFSDLNFGTTAVISDEFTRSLQCRCGGIAYVGIVDFESADSTPNPYAPSFVFRKQQSDADFLSAQDSSGVISHEVGHNLGLGHDGTVGNALSDAYYPGHSNGLWAPIMGSSYGNAMTQWSKNEYQDGKVTSEPDYSDAWDYDPDLDSWSYLGCTSDACKDDFNVIQENQIPLAADDYQDSADTAYNLSGLSFSKDGYIGPNSDVDLFKFVLTGSTKVTLDASVSSISPNLDIKMTLYNASGATLLENDETVSQDAENNPTNLSAQISSYSLSAGTFYVSIEGTGALDPLTDGYSQYASVGKYTLSGSIGEAPSYTTGLSISGTQKVGQTLTANKGTWTGYPTPTYTYKWQFLDGGTWTNLADYSAVATYKLTSSETNKKVRVIVKATNTLDSDESTSAETSAIAGPPWVRTPNLTLSGTARVGETLSYTDGTTWQANPTVTPTYQWYRCKAAKLATTSSKTTALSGCTAISGATLDTYTLRNSSGNVDIAKYITVAATGKNTNGTLMLWAASTANAITQAPSNTVLPSISGKVKVGTTLTAKFGTWLGFPVPTYTYQWQYLNGPSYADIDGATMAKYKVTSDVIGKKIRVKVAGTNTVDSQPANSAATTEAVGPPSVSSPGLTIAGTPDVGGTITATDISTWIAFPSVTPTYQWYQCKSVIPLATKSTKASALSGCKAISAQTSSTYQLQAGDKDKYVTVARSAKNSAGTLVLWSASTSVVLLTPP</sequence>
<proteinExistence type="predicted"/>
<name>A0A6J7EPA0_9ZZZZ</name>
<protein>
    <submittedName>
        <fullName evidence="2">Unannotated protein</fullName>
    </submittedName>
</protein>
<dbReference type="EMBL" id="CAFBPV010000070">
    <property type="protein sequence ID" value="CAB5032015.1"/>
    <property type="molecule type" value="Genomic_DNA"/>
</dbReference>
<accession>A0A6J7EPA0</accession>
<dbReference type="SUPFAM" id="SSF55486">
    <property type="entry name" value="Metalloproteases ('zincins'), catalytic domain"/>
    <property type="match status" value="1"/>
</dbReference>
<evidence type="ECO:0000256" key="1">
    <source>
        <dbReference type="SAM" id="MobiDB-lite"/>
    </source>
</evidence>
<organism evidence="2">
    <name type="scientific">freshwater metagenome</name>
    <dbReference type="NCBI Taxonomy" id="449393"/>
    <lineage>
        <taxon>unclassified sequences</taxon>
        <taxon>metagenomes</taxon>
        <taxon>ecological metagenomes</taxon>
    </lineage>
</organism>
<dbReference type="EMBL" id="CAFBLY010000039">
    <property type="protein sequence ID" value="CAB4883024.1"/>
    <property type="molecule type" value="Genomic_DNA"/>
</dbReference>
<evidence type="ECO:0000313" key="3">
    <source>
        <dbReference type="EMBL" id="CAB5032015.1"/>
    </source>
</evidence>
<dbReference type="Gene3D" id="3.40.390.10">
    <property type="entry name" value="Collagenase (Catalytic Domain)"/>
    <property type="match status" value="1"/>
</dbReference>
<reference evidence="2" key="1">
    <citation type="submission" date="2020-05" db="EMBL/GenBank/DDBJ databases">
        <authorList>
            <person name="Chiriac C."/>
            <person name="Salcher M."/>
            <person name="Ghai R."/>
            <person name="Kavagutti S V."/>
        </authorList>
    </citation>
    <scope>NUCLEOTIDE SEQUENCE</scope>
</reference>